<dbReference type="EMBL" id="CAJNIZ010034258">
    <property type="protein sequence ID" value="CAE7551336.1"/>
    <property type="molecule type" value="Genomic_DNA"/>
</dbReference>
<feature type="region of interest" description="Disordered" evidence="1">
    <location>
        <begin position="1"/>
        <end position="21"/>
    </location>
</feature>
<comment type="caution">
    <text evidence="2">The sequence shown here is derived from an EMBL/GenBank/DDBJ whole genome shotgun (WGS) entry which is preliminary data.</text>
</comment>
<dbReference type="Proteomes" id="UP000649617">
    <property type="component" value="Unassembled WGS sequence"/>
</dbReference>
<keyword evidence="3" id="KW-1185">Reference proteome</keyword>
<feature type="non-terminal residue" evidence="2">
    <location>
        <position position="1"/>
    </location>
</feature>
<name>A0A812U3T7_SYMPI</name>
<evidence type="ECO:0000313" key="2">
    <source>
        <dbReference type="EMBL" id="CAE7551336.1"/>
    </source>
</evidence>
<feature type="compositionally biased region" description="Polar residues" evidence="1">
    <location>
        <begin position="258"/>
        <end position="268"/>
    </location>
</feature>
<evidence type="ECO:0000313" key="3">
    <source>
        <dbReference type="Proteomes" id="UP000649617"/>
    </source>
</evidence>
<reference evidence="2" key="1">
    <citation type="submission" date="2021-02" db="EMBL/GenBank/DDBJ databases">
        <authorList>
            <person name="Dougan E. K."/>
            <person name="Rhodes N."/>
            <person name="Thang M."/>
            <person name="Chan C."/>
        </authorList>
    </citation>
    <scope>NUCLEOTIDE SEQUENCE</scope>
</reference>
<evidence type="ECO:0000256" key="1">
    <source>
        <dbReference type="SAM" id="MobiDB-lite"/>
    </source>
</evidence>
<gene>
    <name evidence="2" type="ORF">SPIL2461_LOCUS14647</name>
</gene>
<accession>A0A812U3T7</accession>
<organism evidence="2 3">
    <name type="scientific">Symbiodinium pilosum</name>
    <name type="common">Dinoflagellate</name>
    <dbReference type="NCBI Taxonomy" id="2952"/>
    <lineage>
        <taxon>Eukaryota</taxon>
        <taxon>Sar</taxon>
        <taxon>Alveolata</taxon>
        <taxon>Dinophyceae</taxon>
        <taxon>Suessiales</taxon>
        <taxon>Symbiodiniaceae</taxon>
        <taxon>Symbiodinium</taxon>
    </lineage>
</organism>
<feature type="region of interest" description="Disordered" evidence="1">
    <location>
        <begin position="250"/>
        <end position="274"/>
    </location>
</feature>
<proteinExistence type="predicted"/>
<dbReference type="OrthoDB" id="421039at2759"/>
<dbReference type="AlphaFoldDB" id="A0A812U3T7"/>
<protein>
    <submittedName>
        <fullName evidence="2">Uncharacterized protein</fullName>
    </submittedName>
</protein>
<dbReference type="SUPFAM" id="SSF82185">
    <property type="entry name" value="Histone H3 K4-specific methyltransferase SET7/9 N-terminal domain"/>
    <property type="match status" value="1"/>
</dbReference>
<sequence length="274" mass="29946">PHLLHGRQPPAEELIPSDGLTAPQRAEARLRRNNAATPAEEGDMPRTQFKLEMDVPLQLSPAKTGGESGAAQRGALAAWQHATSSWLSIHRDLKEIWSKACDPPTRLAKTAAFVGELKRWGSAEGKPHGLGVLLLEDMQHLGRFHEGRADGEGVCLSRSGCVWHGRWTSNLRVGDFVCLDARGNLWLEQYDHQGKRYKRQLIQGSSEACQDAIVKAAVTCQRCGWLHHLQFNHEFACQLSEVSAAKFGAGRDGPPSTGAESCQSSSCFSAHPTL</sequence>